<feature type="transmembrane region" description="Helical" evidence="1">
    <location>
        <begin position="20"/>
        <end position="40"/>
    </location>
</feature>
<keyword evidence="1" id="KW-0472">Membrane</keyword>
<dbReference type="EMBL" id="CAADFY010000003">
    <property type="protein sequence ID" value="VFK51789.1"/>
    <property type="molecule type" value="Genomic_DNA"/>
</dbReference>
<evidence type="ECO:0000256" key="1">
    <source>
        <dbReference type="SAM" id="Phobius"/>
    </source>
</evidence>
<evidence type="ECO:0000313" key="2">
    <source>
        <dbReference type="EMBL" id="VFK50534.1"/>
    </source>
</evidence>
<protein>
    <submittedName>
        <fullName evidence="2">Uncharacterized protein</fullName>
    </submittedName>
</protein>
<keyword evidence="1" id="KW-0812">Transmembrane</keyword>
<gene>
    <name evidence="4" type="ORF">BECKTUN1418D_GA0071000_10802</name>
    <name evidence="2" type="ORF">BECKTUN1418E_GA0071001_100361</name>
    <name evidence="3" type="ORF">BECKTUN1418F_GA0071002_100361</name>
</gene>
<evidence type="ECO:0000313" key="4">
    <source>
        <dbReference type="EMBL" id="VFK58315.1"/>
    </source>
</evidence>
<reference evidence="2" key="1">
    <citation type="submission" date="2019-02" db="EMBL/GenBank/DDBJ databases">
        <authorList>
            <person name="Gruber-Vodicka R. H."/>
            <person name="Seah K. B. B."/>
        </authorList>
    </citation>
    <scope>NUCLEOTIDE SEQUENCE</scope>
    <source>
        <strain evidence="4">BECK_BY1</strain>
        <strain evidence="2">BECK_BY2</strain>
        <strain evidence="3">BECK_BY3</strain>
    </source>
</reference>
<proteinExistence type="predicted"/>
<dbReference type="EMBL" id="CAADFV010000003">
    <property type="protein sequence ID" value="VFK50534.1"/>
    <property type="molecule type" value="Genomic_DNA"/>
</dbReference>
<sequence>MNSEQNTNTEPNTKITITALSIWLGLITLFATMVTLAITFRTTNPPLSLVFLALSVPVGGYGILRAIKGGSRSVIIISGVATMVIVALLFPRQWDSDLTTAIRVIAALGIVAVLLWRWFSSHSHH</sequence>
<feature type="transmembrane region" description="Helical" evidence="1">
    <location>
        <begin position="100"/>
        <end position="119"/>
    </location>
</feature>
<dbReference type="AlphaFoldDB" id="A0A450Z9Q1"/>
<keyword evidence="1" id="KW-1133">Transmembrane helix</keyword>
<evidence type="ECO:0000313" key="3">
    <source>
        <dbReference type="EMBL" id="VFK51789.1"/>
    </source>
</evidence>
<feature type="transmembrane region" description="Helical" evidence="1">
    <location>
        <begin position="46"/>
        <end position="67"/>
    </location>
</feature>
<accession>A0A450Z9Q1</accession>
<organism evidence="2">
    <name type="scientific">Candidatus Kentrum sp. TUN</name>
    <dbReference type="NCBI Taxonomy" id="2126343"/>
    <lineage>
        <taxon>Bacteria</taxon>
        <taxon>Pseudomonadati</taxon>
        <taxon>Pseudomonadota</taxon>
        <taxon>Gammaproteobacteria</taxon>
        <taxon>Candidatus Kentrum</taxon>
    </lineage>
</organism>
<dbReference type="EMBL" id="CAADFX010000080">
    <property type="protein sequence ID" value="VFK58315.1"/>
    <property type="molecule type" value="Genomic_DNA"/>
</dbReference>
<feature type="transmembrane region" description="Helical" evidence="1">
    <location>
        <begin position="74"/>
        <end position="94"/>
    </location>
</feature>
<name>A0A450Z9Q1_9GAMM</name>